<sequence length="38" mass="4164">MAALNPEIAQDPTEPATESPDQALLWALRQRCLSVPET</sequence>
<reference evidence="2 3" key="1">
    <citation type="submission" date="2019-10" db="EMBL/GenBank/DDBJ databases">
        <title>Draft Genome Sequence of the Caffeine Degrading Methylotroph Methylorubrum populi PINKEL.</title>
        <authorList>
            <person name="Dawson S.C."/>
            <person name="Zhang X."/>
            <person name="Wright M.E."/>
            <person name="Sharma G."/>
            <person name="Langner J.T."/>
            <person name="Ditty J.L."/>
            <person name="Subuyuj G.A."/>
        </authorList>
    </citation>
    <scope>NUCLEOTIDE SEQUENCE [LARGE SCALE GENOMIC DNA]</scope>
    <source>
        <strain evidence="2 3">Pinkel</strain>
    </source>
</reference>
<feature type="region of interest" description="Disordered" evidence="1">
    <location>
        <begin position="1"/>
        <end position="20"/>
    </location>
</feature>
<organism evidence="2 3">
    <name type="scientific">Methylorubrum populi</name>
    <dbReference type="NCBI Taxonomy" id="223967"/>
    <lineage>
        <taxon>Bacteria</taxon>
        <taxon>Pseudomonadati</taxon>
        <taxon>Pseudomonadota</taxon>
        <taxon>Alphaproteobacteria</taxon>
        <taxon>Hyphomicrobiales</taxon>
        <taxon>Methylobacteriaceae</taxon>
        <taxon>Methylorubrum</taxon>
    </lineage>
</organism>
<accession>A0A833J6V1</accession>
<name>A0A833J6V1_9HYPH</name>
<proteinExistence type="predicted"/>
<comment type="caution">
    <text evidence="2">The sequence shown here is derived from an EMBL/GenBank/DDBJ whole genome shotgun (WGS) entry which is preliminary data.</text>
</comment>
<evidence type="ECO:0000313" key="3">
    <source>
        <dbReference type="Proteomes" id="UP000469949"/>
    </source>
</evidence>
<evidence type="ECO:0000256" key="1">
    <source>
        <dbReference type="SAM" id="MobiDB-lite"/>
    </source>
</evidence>
<evidence type="ECO:0000313" key="2">
    <source>
        <dbReference type="EMBL" id="KAB7785773.1"/>
    </source>
</evidence>
<dbReference type="Proteomes" id="UP000469949">
    <property type="component" value="Unassembled WGS sequence"/>
</dbReference>
<dbReference type="AlphaFoldDB" id="A0A833J6V1"/>
<protein>
    <submittedName>
        <fullName evidence="2">Uncharacterized protein</fullName>
    </submittedName>
</protein>
<dbReference type="EMBL" id="WEKV01000008">
    <property type="protein sequence ID" value="KAB7785773.1"/>
    <property type="molecule type" value="Genomic_DNA"/>
</dbReference>
<gene>
    <name evidence="2" type="ORF">F8B43_1174</name>
</gene>